<reference evidence="5" key="1">
    <citation type="journal article" date="2019" name="Int. J. Syst. Evol. Microbiol.">
        <title>The Global Catalogue of Microorganisms (GCM) 10K type strain sequencing project: providing services to taxonomists for standard genome sequencing and annotation.</title>
        <authorList>
            <consortium name="The Broad Institute Genomics Platform"/>
            <consortium name="The Broad Institute Genome Sequencing Center for Infectious Disease"/>
            <person name="Wu L."/>
            <person name="Ma J."/>
        </authorList>
    </citation>
    <scope>NUCLEOTIDE SEQUENCE [LARGE SCALE GENOMIC DNA]</scope>
    <source>
        <strain evidence="5">CGMCC 1.7003</strain>
    </source>
</reference>
<dbReference type="PANTHER" id="PTHR43130">
    <property type="entry name" value="ARAC-FAMILY TRANSCRIPTIONAL REGULATOR"/>
    <property type="match status" value="1"/>
</dbReference>
<protein>
    <submittedName>
        <fullName evidence="4">AraC family transcriptional regulator</fullName>
    </submittedName>
</protein>
<evidence type="ECO:0000259" key="3">
    <source>
        <dbReference type="PROSITE" id="PS01124"/>
    </source>
</evidence>
<comment type="caution">
    <text evidence="4">The sequence shown here is derived from an EMBL/GenBank/DDBJ whole genome shotgun (WGS) entry which is preliminary data.</text>
</comment>
<dbReference type="Proteomes" id="UP000659697">
    <property type="component" value="Unassembled WGS sequence"/>
</dbReference>
<dbReference type="SMART" id="SM00342">
    <property type="entry name" value="HTH_ARAC"/>
    <property type="match status" value="1"/>
</dbReference>
<dbReference type="Gene3D" id="1.10.10.60">
    <property type="entry name" value="Homeodomain-like"/>
    <property type="match status" value="1"/>
</dbReference>
<proteinExistence type="predicted"/>
<gene>
    <name evidence="4" type="ORF">GCM10010919_29010</name>
</gene>
<evidence type="ECO:0000313" key="4">
    <source>
        <dbReference type="EMBL" id="GHG75057.1"/>
    </source>
</evidence>
<keyword evidence="1" id="KW-0805">Transcription regulation</keyword>
<dbReference type="InterPro" id="IPR052158">
    <property type="entry name" value="INH-QAR"/>
</dbReference>
<dbReference type="InterPro" id="IPR018060">
    <property type="entry name" value="HTH_AraC"/>
</dbReference>
<name>A0ABQ3L1T1_9ALTE</name>
<sequence length="314" mass="35008">MFPLRATHRVAMLIYPDAQILDIAGPLEVFSRTSRWLQQQGHYQGQAYSIELVAEKCGLVTTSGGISVFANVDCTTDIRCDTALVAGGIGFVDAMQRPLILDWLKQQYQQCQRIGSICTGALVLAAAGLLNGKSATTHWEYLKLLARNTTNCQIETNVLYVQSGNTFTSAGVTAGIDMALSMVESDWGKSVATAVAEQLLLERRRRATQPQKSRYLEVEKRTDRFGELQIWILEHLSRNLTVNVLAQRMAMSPRHFARQFKKYTGMTSADYVAQARLDEAKRLMAGGLTRLKDVAREAGFSSEQQLRRALQRVD</sequence>
<evidence type="ECO:0000256" key="2">
    <source>
        <dbReference type="ARBA" id="ARBA00023163"/>
    </source>
</evidence>
<dbReference type="InterPro" id="IPR009057">
    <property type="entry name" value="Homeodomain-like_sf"/>
</dbReference>
<dbReference type="SUPFAM" id="SSF52317">
    <property type="entry name" value="Class I glutamine amidotransferase-like"/>
    <property type="match status" value="1"/>
</dbReference>
<evidence type="ECO:0000313" key="5">
    <source>
        <dbReference type="Proteomes" id="UP000659697"/>
    </source>
</evidence>
<keyword evidence="5" id="KW-1185">Reference proteome</keyword>
<dbReference type="PROSITE" id="PS01124">
    <property type="entry name" value="HTH_ARAC_FAMILY_2"/>
    <property type="match status" value="1"/>
</dbReference>
<accession>A0ABQ3L1T1</accession>
<dbReference type="InterPro" id="IPR029062">
    <property type="entry name" value="Class_I_gatase-like"/>
</dbReference>
<dbReference type="Gene3D" id="3.40.50.880">
    <property type="match status" value="1"/>
</dbReference>
<dbReference type="Pfam" id="PF01965">
    <property type="entry name" value="DJ-1_PfpI"/>
    <property type="match status" value="1"/>
</dbReference>
<dbReference type="EMBL" id="BNAO01000008">
    <property type="protein sequence ID" value="GHG75057.1"/>
    <property type="molecule type" value="Genomic_DNA"/>
</dbReference>
<evidence type="ECO:0000256" key="1">
    <source>
        <dbReference type="ARBA" id="ARBA00023015"/>
    </source>
</evidence>
<dbReference type="PANTHER" id="PTHR43130:SF3">
    <property type="entry name" value="HTH-TYPE TRANSCRIPTIONAL REGULATOR RV1931C"/>
    <property type="match status" value="1"/>
</dbReference>
<dbReference type="InterPro" id="IPR002818">
    <property type="entry name" value="DJ-1/PfpI"/>
</dbReference>
<dbReference type="SUPFAM" id="SSF46689">
    <property type="entry name" value="Homeodomain-like"/>
    <property type="match status" value="1"/>
</dbReference>
<organism evidence="4 5">
    <name type="scientific">Alishewanella longhuensis</name>
    <dbReference type="NCBI Taxonomy" id="1091037"/>
    <lineage>
        <taxon>Bacteria</taxon>
        <taxon>Pseudomonadati</taxon>
        <taxon>Pseudomonadota</taxon>
        <taxon>Gammaproteobacteria</taxon>
        <taxon>Alteromonadales</taxon>
        <taxon>Alteromonadaceae</taxon>
        <taxon>Alishewanella</taxon>
    </lineage>
</organism>
<feature type="domain" description="HTH araC/xylS-type" evidence="3">
    <location>
        <begin position="226"/>
        <end position="314"/>
    </location>
</feature>
<dbReference type="CDD" id="cd03137">
    <property type="entry name" value="GATase1_AraC_1"/>
    <property type="match status" value="1"/>
</dbReference>
<dbReference type="Pfam" id="PF12833">
    <property type="entry name" value="HTH_18"/>
    <property type="match status" value="1"/>
</dbReference>
<keyword evidence="2" id="KW-0804">Transcription</keyword>
<dbReference type="RefSeq" id="WP_189433753.1">
    <property type="nucleotide sequence ID" value="NZ_BNAO01000008.1"/>
</dbReference>